<dbReference type="AlphaFoldDB" id="A0A4Q6Y0G3"/>
<dbReference type="PROSITE" id="PS51257">
    <property type="entry name" value="PROKAR_LIPOPROTEIN"/>
    <property type="match status" value="1"/>
</dbReference>
<dbReference type="EMBL" id="SGIT01000001">
    <property type="protein sequence ID" value="RZF62699.1"/>
    <property type="molecule type" value="Genomic_DNA"/>
</dbReference>
<proteinExistence type="predicted"/>
<sequence>MKKIMWFMVSILLLGCTKDDDPARENEDFNSLYGGIPYKGTVQGRISLDEGNALDLSGDGSIALIEATSDSVSIVFLSDIDDLGEINIKIRGEFDSKSFHMGKESSGIYFRVIDQIINGKFTSETQDMVFEGKLEKESGQMEMVAIFKEETESFPDGTRLELNFDTSRKITENDDDGAGCQMRMVPIWGPNGMTMGMVPDC</sequence>
<dbReference type="OrthoDB" id="704931at2"/>
<accession>A0A4Q6Y0G3</accession>
<protein>
    <recommendedName>
        <fullName evidence="3">Lipoprotein</fullName>
    </recommendedName>
</protein>
<organism evidence="1 2">
    <name type="scientific">Sphingobacterium corticibacterium</name>
    <dbReference type="NCBI Taxonomy" id="2484746"/>
    <lineage>
        <taxon>Bacteria</taxon>
        <taxon>Pseudomonadati</taxon>
        <taxon>Bacteroidota</taxon>
        <taxon>Sphingobacteriia</taxon>
        <taxon>Sphingobacteriales</taxon>
        <taxon>Sphingobacteriaceae</taxon>
        <taxon>Sphingobacterium</taxon>
    </lineage>
</organism>
<dbReference type="RefSeq" id="WP_130140924.1">
    <property type="nucleotide sequence ID" value="NZ_SGIT01000001.1"/>
</dbReference>
<keyword evidence="2" id="KW-1185">Reference proteome</keyword>
<evidence type="ECO:0000313" key="2">
    <source>
        <dbReference type="Proteomes" id="UP000292855"/>
    </source>
</evidence>
<evidence type="ECO:0000313" key="1">
    <source>
        <dbReference type="EMBL" id="RZF62699.1"/>
    </source>
</evidence>
<comment type="caution">
    <text evidence="1">The sequence shown here is derived from an EMBL/GenBank/DDBJ whole genome shotgun (WGS) entry which is preliminary data.</text>
</comment>
<evidence type="ECO:0008006" key="3">
    <source>
        <dbReference type="Google" id="ProtNLM"/>
    </source>
</evidence>
<name>A0A4Q6Y0G3_9SPHI</name>
<reference evidence="1 2" key="1">
    <citation type="submission" date="2019-02" db="EMBL/GenBank/DDBJ databases">
        <authorList>
            <person name="Li Y."/>
        </authorList>
    </citation>
    <scope>NUCLEOTIDE SEQUENCE [LARGE SCALE GENOMIC DNA]</scope>
    <source>
        <strain evidence="1 2">30C10-4-7</strain>
    </source>
</reference>
<gene>
    <name evidence="1" type="ORF">EWE74_07895</name>
</gene>
<dbReference type="Proteomes" id="UP000292855">
    <property type="component" value="Unassembled WGS sequence"/>
</dbReference>